<proteinExistence type="inferred from homology"/>
<organism evidence="8 9">
    <name type="scientific">Desulfuromonas thiophila</name>
    <dbReference type="NCBI Taxonomy" id="57664"/>
    <lineage>
        <taxon>Bacteria</taxon>
        <taxon>Pseudomonadati</taxon>
        <taxon>Thermodesulfobacteriota</taxon>
        <taxon>Desulfuromonadia</taxon>
        <taxon>Desulfuromonadales</taxon>
        <taxon>Desulfuromonadaceae</taxon>
        <taxon>Desulfuromonas</taxon>
    </lineage>
</organism>
<gene>
    <name evidence="8" type="ORF">SAMN05661003_103116</name>
</gene>
<dbReference type="InterPro" id="IPR002758">
    <property type="entry name" value="Cation_antiport_E"/>
</dbReference>
<keyword evidence="5 7" id="KW-1133">Transmembrane helix</keyword>
<reference evidence="9" key="1">
    <citation type="submission" date="2016-10" db="EMBL/GenBank/DDBJ databases">
        <authorList>
            <person name="Varghese N."/>
            <person name="Submissions S."/>
        </authorList>
    </citation>
    <scope>NUCLEOTIDE SEQUENCE [LARGE SCALE GENOMIC DNA]</scope>
    <source>
        <strain evidence="9">DSM 8987</strain>
    </source>
</reference>
<keyword evidence="4 7" id="KW-0812">Transmembrane</keyword>
<evidence type="ECO:0000256" key="1">
    <source>
        <dbReference type="ARBA" id="ARBA00004651"/>
    </source>
</evidence>
<evidence type="ECO:0000313" key="8">
    <source>
        <dbReference type="EMBL" id="SDE05824.1"/>
    </source>
</evidence>
<dbReference type="Proteomes" id="UP000243205">
    <property type="component" value="Unassembled WGS sequence"/>
</dbReference>
<evidence type="ECO:0000256" key="4">
    <source>
        <dbReference type="ARBA" id="ARBA00022692"/>
    </source>
</evidence>
<dbReference type="PANTHER" id="PTHR34584:SF1">
    <property type="entry name" value="NA(+)_H(+) ANTIPORTER SUBUNIT E1"/>
    <property type="match status" value="1"/>
</dbReference>
<dbReference type="STRING" id="57664.SAMN05661003_103116"/>
<dbReference type="GO" id="GO:0008324">
    <property type="term" value="F:monoatomic cation transmembrane transporter activity"/>
    <property type="evidence" value="ECO:0007669"/>
    <property type="project" value="InterPro"/>
</dbReference>
<dbReference type="OrthoDB" id="9807187at2"/>
<keyword evidence="3" id="KW-1003">Cell membrane</keyword>
<evidence type="ECO:0000256" key="5">
    <source>
        <dbReference type="ARBA" id="ARBA00022989"/>
    </source>
</evidence>
<evidence type="ECO:0000256" key="6">
    <source>
        <dbReference type="ARBA" id="ARBA00023136"/>
    </source>
</evidence>
<evidence type="ECO:0000256" key="2">
    <source>
        <dbReference type="ARBA" id="ARBA00006228"/>
    </source>
</evidence>
<dbReference type="GO" id="GO:0005886">
    <property type="term" value="C:plasma membrane"/>
    <property type="evidence" value="ECO:0007669"/>
    <property type="project" value="UniProtKB-SubCell"/>
</dbReference>
<sequence length="170" mass="18911">MRHSATPRSLRHALFLILLLGLFWLLLSGHTDPLMLAFGALSVLLTLYIALRMAVVDEESLPFDLPARLLLYWLWLAVEVAKSTWDVTLRIWRLRPDISPTVIPIEASQKTPLGLMLYANSITLTPGTLCMNVSGNQLLVHALSRAAADDLLAGAMDRRVSALEPTDEQR</sequence>
<comment type="similarity">
    <text evidence="2">Belongs to the CPA3 antiporters (TC 2.A.63) subunit E family.</text>
</comment>
<accession>A0A1G6ZSS3</accession>
<feature type="transmembrane region" description="Helical" evidence="7">
    <location>
        <begin position="34"/>
        <end position="51"/>
    </location>
</feature>
<keyword evidence="6 7" id="KW-0472">Membrane</keyword>
<comment type="subcellular location">
    <subcellularLocation>
        <location evidence="1">Cell membrane</location>
        <topology evidence="1">Multi-pass membrane protein</topology>
    </subcellularLocation>
</comment>
<keyword evidence="9" id="KW-1185">Reference proteome</keyword>
<evidence type="ECO:0000313" key="9">
    <source>
        <dbReference type="Proteomes" id="UP000243205"/>
    </source>
</evidence>
<dbReference type="AlphaFoldDB" id="A0A1G6ZSS3"/>
<feature type="transmembrane region" description="Helical" evidence="7">
    <location>
        <begin position="12"/>
        <end position="28"/>
    </location>
</feature>
<dbReference type="Pfam" id="PF01899">
    <property type="entry name" value="MNHE"/>
    <property type="match status" value="1"/>
</dbReference>
<protein>
    <submittedName>
        <fullName evidence="8">Multisubunit sodium/proton antiporter, MrpE subunit</fullName>
    </submittedName>
</protein>
<evidence type="ECO:0000256" key="3">
    <source>
        <dbReference type="ARBA" id="ARBA00022475"/>
    </source>
</evidence>
<dbReference type="RefSeq" id="WP_092076692.1">
    <property type="nucleotide sequence ID" value="NZ_FNAQ01000003.1"/>
</dbReference>
<dbReference type="PANTHER" id="PTHR34584">
    <property type="entry name" value="NA(+)/H(+) ANTIPORTER SUBUNIT E1"/>
    <property type="match status" value="1"/>
</dbReference>
<name>A0A1G6ZSS3_9BACT</name>
<evidence type="ECO:0000256" key="7">
    <source>
        <dbReference type="SAM" id="Phobius"/>
    </source>
</evidence>
<dbReference type="EMBL" id="FNAQ01000003">
    <property type="protein sequence ID" value="SDE05824.1"/>
    <property type="molecule type" value="Genomic_DNA"/>
</dbReference>